<evidence type="ECO:0000313" key="1">
    <source>
        <dbReference type="EMBL" id="SEQ44876.1"/>
    </source>
</evidence>
<name>A0A1H9G3W9_9BURK</name>
<dbReference type="EMBL" id="FOGD01000001">
    <property type="protein sequence ID" value="SEQ44876.1"/>
    <property type="molecule type" value="Genomic_DNA"/>
</dbReference>
<sequence length="202" mass="21413">MLVDLSAIRDAAAKRESNHWLMANAANPANLANQKPESPDELAKLATLAGLAISHGLEAPPPNPGMAQLLALADRYCTAIQASDKARTDWRADIEATPPNDRQGLAAHLRGELSKLVPSVAPKPAPPAVVSPAATPSPAKPLPKFSVHQPWNVADRAYQAHHWSCTTCKATARSGGSSQRCATGQHLYATYEQAFEAGKEST</sequence>
<dbReference type="STRING" id="180197.SAMN02982919_00712"/>
<keyword evidence="2" id="KW-1185">Reference proteome</keyword>
<protein>
    <submittedName>
        <fullName evidence="1">Uncharacterized protein</fullName>
    </submittedName>
</protein>
<gene>
    <name evidence="1" type="ORF">SAMN02982919_00712</name>
</gene>
<proteinExistence type="predicted"/>
<evidence type="ECO:0000313" key="2">
    <source>
        <dbReference type="Proteomes" id="UP000199766"/>
    </source>
</evidence>
<dbReference type="AlphaFoldDB" id="A0A1H9G3W9"/>
<dbReference type="OrthoDB" id="8821355at2"/>
<accession>A0A1H9G3W9</accession>
<reference evidence="1 2" key="1">
    <citation type="submission" date="2016-10" db="EMBL/GenBank/DDBJ databases">
        <authorList>
            <person name="de Groot N.N."/>
        </authorList>
    </citation>
    <scope>NUCLEOTIDE SEQUENCE [LARGE SCALE GENOMIC DNA]</scope>
    <source>
        <strain evidence="1 2">ATCC 35958</strain>
    </source>
</reference>
<organism evidence="1 2">
    <name type="scientific">Giesbergeria anulus</name>
    <dbReference type="NCBI Taxonomy" id="180197"/>
    <lineage>
        <taxon>Bacteria</taxon>
        <taxon>Pseudomonadati</taxon>
        <taxon>Pseudomonadota</taxon>
        <taxon>Betaproteobacteria</taxon>
        <taxon>Burkholderiales</taxon>
        <taxon>Comamonadaceae</taxon>
        <taxon>Giesbergeria</taxon>
    </lineage>
</organism>
<dbReference type="Proteomes" id="UP000199766">
    <property type="component" value="Unassembled WGS sequence"/>
</dbReference>
<dbReference type="RefSeq" id="WP_091452759.1">
    <property type="nucleotide sequence ID" value="NZ_FOGD01000001.1"/>
</dbReference>